<evidence type="ECO:0000256" key="1">
    <source>
        <dbReference type="SAM" id="MobiDB-lite"/>
    </source>
</evidence>
<evidence type="ECO:0000313" key="2">
    <source>
        <dbReference type="EMBL" id="AWY05713.1"/>
    </source>
</evidence>
<protein>
    <submittedName>
        <fullName evidence="2">Deoxynucleoside monophosphate kinase</fullName>
    </submittedName>
</protein>
<organism evidence="2 3">
    <name type="scientific">Microbacterium phage Percival</name>
    <dbReference type="NCBI Taxonomy" id="2201439"/>
    <lineage>
        <taxon>Viruses</taxon>
        <taxon>Duplodnaviria</taxon>
        <taxon>Heunggongvirae</taxon>
        <taxon>Uroviricota</taxon>
        <taxon>Caudoviricetes</taxon>
        <taxon>Casidaviridae</taxon>
        <taxon>Percivalvirus</taxon>
        <taxon>Percivalvirus percival</taxon>
    </lineage>
</organism>
<feature type="region of interest" description="Disordered" evidence="1">
    <location>
        <begin position="236"/>
        <end position="268"/>
    </location>
</feature>
<keyword evidence="2" id="KW-0418">Kinase</keyword>
<keyword evidence="2" id="KW-0808">Transferase</keyword>
<dbReference type="Proteomes" id="UP000250990">
    <property type="component" value="Segment"/>
</dbReference>
<accession>A0A2Z4Q869</accession>
<evidence type="ECO:0000313" key="3">
    <source>
        <dbReference type="Proteomes" id="UP000250990"/>
    </source>
</evidence>
<name>A0A2Z4Q869_9CAUD</name>
<dbReference type="SUPFAM" id="SSF52540">
    <property type="entry name" value="P-loop containing nucleoside triphosphate hydrolases"/>
    <property type="match status" value="1"/>
</dbReference>
<dbReference type="EMBL" id="MH271308">
    <property type="protein sequence ID" value="AWY05713.1"/>
    <property type="molecule type" value="Genomic_DNA"/>
</dbReference>
<proteinExistence type="predicted"/>
<gene>
    <name evidence="2" type="primary">25</name>
    <name evidence="2" type="ORF">PBI_PERCIVAL_25</name>
</gene>
<dbReference type="InterPro" id="IPR027417">
    <property type="entry name" value="P-loop_NTPase"/>
</dbReference>
<dbReference type="GO" id="GO:0016301">
    <property type="term" value="F:kinase activity"/>
    <property type="evidence" value="ECO:0007669"/>
    <property type="project" value="UniProtKB-KW"/>
</dbReference>
<feature type="compositionally biased region" description="Polar residues" evidence="1">
    <location>
        <begin position="256"/>
        <end position="267"/>
    </location>
</feature>
<sequence>MATEIYPITHPTAPGRYEAATFPLRDQHGERTYWDAYTVKADGSLWLEDTNPEGWVRIPDFDRHRLEVESGPFRRIDAEGLPLPDRPHVIGLVGKKRTGKDTTARELAEHGYQPAAFADPLRDLALAIDPVVGWDRYVNAPIYYSDALTKYGYEAAKERFPEFRRFLQRLGTEGVRDTLGTKYGLRDLIGDDLWIVLAEERIQAADKPLVFTDVRFPNEAALIERYGDTVRIVRPSLPASTDDHPSETALDDYETSETLTNDSTPSGLSRAVDDLVTRLNG</sequence>
<dbReference type="Gene3D" id="3.40.50.300">
    <property type="entry name" value="P-loop containing nucleotide triphosphate hydrolases"/>
    <property type="match status" value="1"/>
</dbReference>
<keyword evidence="3" id="KW-1185">Reference proteome</keyword>
<reference evidence="3" key="1">
    <citation type="submission" date="2018-04" db="EMBL/GenBank/DDBJ databases">
        <authorList>
            <person name="Go L.Y."/>
            <person name="Mitchell J.A."/>
        </authorList>
    </citation>
    <scope>NUCLEOTIDE SEQUENCE [LARGE SCALE GENOMIC DNA]</scope>
</reference>